<dbReference type="SUPFAM" id="SSF56059">
    <property type="entry name" value="Glutathione synthetase ATP-binding domain-like"/>
    <property type="match status" value="1"/>
</dbReference>
<organism evidence="2 3">
    <name type="scientific">Marinobacter antarcticus</name>
    <dbReference type="NCBI Taxonomy" id="564117"/>
    <lineage>
        <taxon>Bacteria</taxon>
        <taxon>Pseudomonadati</taxon>
        <taxon>Pseudomonadota</taxon>
        <taxon>Gammaproteobacteria</taxon>
        <taxon>Pseudomonadales</taxon>
        <taxon>Marinobacteraceae</taxon>
        <taxon>Marinobacter</taxon>
    </lineage>
</organism>
<feature type="domain" description="Circularly permuted ATPgrasp" evidence="1">
    <location>
        <begin position="77"/>
        <end position="142"/>
    </location>
</feature>
<dbReference type="InterPro" id="IPR029055">
    <property type="entry name" value="Ntn_hydrolases_N"/>
</dbReference>
<dbReference type="Pfam" id="PF00227">
    <property type="entry name" value="Proteasome"/>
    <property type="match status" value="1"/>
</dbReference>
<evidence type="ECO:0000313" key="3">
    <source>
        <dbReference type="Proteomes" id="UP000184497"/>
    </source>
</evidence>
<dbReference type="RefSeq" id="WP_228704377.1">
    <property type="nucleotide sequence ID" value="NZ_FRAQ01000001.1"/>
</dbReference>
<sequence length="345" mass="39367">MLIQTPGEGLYDELCDQDNRVRPHYKMLEEWLVNADEDLIAEKRREADVLFQRLGITFNVYGEDQGADRLIPFDLIPRVISASDWQKLQAGLRQRVQALNRFLFDIYHGYDIVRAGVISAEQVFANPQYQPGMQDLKLPRNEQPGARELVLLSAGNLATSQSVISLLERRANTDVTNVLNTKCMFETAEIVGQTMREVIHRDNPDGKLNHVDFSCSLILGGQIRGEEPRLFNIYPEGNFIEATEETPYFQIGESKYGKPILDRVVNYHTSLDRAYQCALISFDSTMKSNLSVGMPLDVAIYRKDGLKPCFTDRLEEQCEYFQTLRQQWHLGIQDLVAGLEPPYLG</sequence>
<proteinExistence type="predicted"/>
<keyword evidence="2" id="KW-0647">Proteasome</keyword>
<keyword evidence="2" id="KW-0378">Hydrolase</keyword>
<dbReference type="PANTHER" id="PTHR34595">
    <property type="entry name" value="BLR5612 PROTEIN"/>
    <property type="match status" value="1"/>
</dbReference>
<gene>
    <name evidence="2" type="ORF">SAMN05216369_0336</name>
</gene>
<dbReference type="AlphaFoldDB" id="A0A1M6PJS9"/>
<accession>A0A1M6PJS9</accession>
<evidence type="ECO:0000259" key="1">
    <source>
        <dbReference type="Pfam" id="PF04174"/>
    </source>
</evidence>
<evidence type="ECO:0000313" key="2">
    <source>
        <dbReference type="EMBL" id="SHK08185.1"/>
    </source>
</evidence>
<dbReference type="Proteomes" id="UP000184497">
    <property type="component" value="Unassembled WGS sequence"/>
</dbReference>
<keyword evidence="3" id="KW-1185">Reference proteome</keyword>
<reference evidence="3" key="1">
    <citation type="submission" date="2016-11" db="EMBL/GenBank/DDBJ databases">
        <authorList>
            <person name="Varghese N."/>
            <person name="Submissions S."/>
        </authorList>
    </citation>
    <scope>NUCLEOTIDE SEQUENCE [LARGE SCALE GENOMIC DNA]</scope>
    <source>
        <strain evidence="3">CGMCC 1.10835</strain>
    </source>
</reference>
<dbReference type="Gene3D" id="3.60.20.10">
    <property type="entry name" value="Glutamine Phosphoribosylpyrophosphate, subunit 1, domain 1"/>
    <property type="match status" value="1"/>
</dbReference>
<dbReference type="InterPro" id="IPR007302">
    <property type="entry name" value="CP_ATPgrasp"/>
</dbReference>
<dbReference type="GO" id="GO:0008233">
    <property type="term" value="F:peptidase activity"/>
    <property type="evidence" value="ECO:0007669"/>
    <property type="project" value="UniProtKB-KW"/>
</dbReference>
<keyword evidence="2" id="KW-0645">Protease</keyword>
<protein>
    <submittedName>
        <fullName evidence="2">Predicted proteasome-type protease</fullName>
    </submittedName>
</protein>
<dbReference type="EMBL" id="FRAQ01000001">
    <property type="protein sequence ID" value="SHK08185.1"/>
    <property type="molecule type" value="Genomic_DNA"/>
</dbReference>
<dbReference type="InterPro" id="IPR051680">
    <property type="entry name" value="ATP-dep_Glu-Cys_Ligase-2"/>
</dbReference>
<dbReference type="STRING" id="564117.SAMN05216369_0336"/>
<dbReference type="GO" id="GO:0051603">
    <property type="term" value="P:proteolysis involved in protein catabolic process"/>
    <property type="evidence" value="ECO:0007669"/>
    <property type="project" value="InterPro"/>
</dbReference>
<dbReference type="PANTHER" id="PTHR34595:SF7">
    <property type="entry name" value="SLL1039 PROTEIN"/>
    <property type="match status" value="1"/>
</dbReference>
<dbReference type="GO" id="GO:0005839">
    <property type="term" value="C:proteasome core complex"/>
    <property type="evidence" value="ECO:0007669"/>
    <property type="project" value="InterPro"/>
</dbReference>
<dbReference type="InterPro" id="IPR001353">
    <property type="entry name" value="Proteasome_sua/b"/>
</dbReference>
<dbReference type="Pfam" id="PF04174">
    <property type="entry name" value="CP_ATPgrasp_1"/>
    <property type="match status" value="1"/>
</dbReference>
<dbReference type="SUPFAM" id="SSF56235">
    <property type="entry name" value="N-terminal nucleophile aminohydrolases (Ntn hydrolases)"/>
    <property type="match status" value="1"/>
</dbReference>
<name>A0A1M6PJS9_9GAMM</name>